<keyword evidence="1" id="KW-0238">DNA-binding</keyword>
<gene>
    <name evidence="4" type="primary">xerC_2</name>
    <name evidence="4" type="ORF">Pan181_18100</name>
</gene>
<evidence type="ECO:0000256" key="3">
    <source>
        <dbReference type="SAM" id="MobiDB-lite"/>
    </source>
</evidence>
<dbReference type="RefSeq" id="WP_145246458.1">
    <property type="nucleotide sequence ID" value="NZ_CP036278.1"/>
</dbReference>
<dbReference type="GO" id="GO:0006310">
    <property type="term" value="P:DNA recombination"/>
    <property type="evidence" value="ECO:0007669"/>
    <property type="project" value="UniProtKB-KW"/>
</dbReference>
<feature type="region of interest" description="Disordered" evidence="3">
    <location>
        <begin position="92"/>
        <end position="114"/>
    </location>
</feature>
<dbReference type="SUPFAM" id="SSF56349">
    <property type="entry name" value="DNA breaking-rejoining enzymes"/>
    <property type="match status" value="1"/>
</dbReference>
<dbReference type="InterPro" id="IPR010998">
    <property type="entry name" value="Integrase_recombinase_N"/>
</dbReference>
<accession>A0A518ALL0</accession>
<dbReference type="OrthoDB" id="215580at2"/>
<dbReference type="KEGG" id="amuc:Pan181_18100"/>
<dbReference type="InterPro" id="IPR013762">
    <property type="entry name" value="Integrase-like_cat_sf"/>
</dbReference>
<proteinExistence type="predicted"/>
<keyword evidence="2" id="KW-0233">DNA recombination</keyword>
<evidence type="ECO:0000313" key="5">
    <source>
        <dbReference type="Proteomes" id="UP000315750"/>
    </source>
</evidence>
<dbReference type="EMBL" id="CP036278">
    <property type="protein sequence ID" value="QDU55618.1"/>
    <property type="molecule type" value="Genomic_DNA"/>
</dbReference>
<dbReference type="Gene3D" id="1.10.150.130">
    <property type="match status" value="1"/>
</dbReference>
<dbReference type="GO" id="GO:0015074">
    <property type="term" value="P:DNA integration"/>
    <property type="evidence" value="ECO:0007669"/>
    <property type="project" value="InterPro"/>
</dbReference>
<name>A0A518ALL0_9BACT</name>
<evidence type="ECO:0000313" key="4">
    <source>
        <dbReference type="EMBL" id="QDU55618.1"/>
    </source>
</evidence>
<keyword evidence="5" id="KW-1185">Reference proteome</keyword>
<dbReference type="Proteomes" id="UP000315750">
    <property type="component" value="Chromosome"/>
</dbReference>
<evidence type="ECO:0000256" key="1">
    <source>
        <dbReference type="ARBA" id="ARBA00023125"/>
    </source>
</evidence>
<reference evidence="4 5" key="1">
    <citation type="submission" date="2019-02" db="EMBL/GenBank/DDBJ databases">
        <title>Deep-cultivation of Planctomycetes and their phenomic and genomic characterization uncovers novel biology.</title>
        <authorList>
            <person name="Wiegand S."/>
            <person name="Jogler M."/>
            <person name="Boedeker C."/>
            <person name="Pinto D."/>
            <person name="Vollmers J."/>
            <person name="Rivas-Marin E."/>
            <person name="Kohn T."/>
            <person name="Peeters S.H."/>
            <person name="Heuer A."/>
            <person name="Rast P."/>
            <person name="Oberbeckmann S."/>
            <person name="Bunk B."/>
            <person name="Jeske O."/>
            <person name="Meyerdierks A."/>
            <person name="Storesund J.E."/>
            <person name="Kallscheuer N."/>
            <person name="Luecker S."/>
            <person name="Lage O.M."/>
            <person name="Pohl T."/>
            <person name="Merkel B.J."/>
            <person name="Hornburger P."/>
            <person name="Mueller R.-W."/>
            <person name="Bruemmer F."/>
            <person name="Labrenz M."/>
            <person name="Spormann A.M."/>
            <person name="Op den Camp H."/>
            <person name="Overmann J."/>
            <person name="Amann R."/>
            <person name="Jetten M.S.M."/>
            <person name="Mascher T."/>
            <person name="Medema M.H."/>
            <person name="Devos D.P."/>
            <person name="Kaster A.-K."/>
            <person name="Ovreas L."/>
            <person name="Rohde M."/>
            <person name="Galperin M.Y."/>
            <person name="Jogler C."/>
        </authorList>
    </citation>
    <scope>NUCLEOTIDE SEQUENCE [LARGE SCALE GENOMIC DNA]</scope>
    <source>
        <strain evidence="4 5">Pan181</strain>
    </source>
</reference>
<evidence type="ECO:0000256" key="2">
    <source>
        <dbReference type="ARBA" id="ARBA00023172"/>
    </source>
</evidence>
<dbReference type="GO" id="GO:0003677">
    <property type="term" value="F:DNA binding"/>
    <property type="evidence" value="ECO:0007669"/>
    <property type="project" value="UniProtKB-KW"/>
</dbReference>
<sequence>MAYAYKLTWMPHAKRWRKRYLGKTYYMRSQANGKRDRTGYENALREWERLKAYIDGLGPSPYTTTGALVPEEQVFNAAPTYIPPAPVRATTAAVRTPAAARNTSKGASPAASRSADDPAWIVSTGIGPFLNPELVVSDENNPYAGELRIEALANFWHEQRKLQTEQEELSLKQWSEDTAKLKTFRDFLRVNYPQTIYVDEITAAMLNLYRDKQWSFLDSGDEHQIGKATLKKRLDTVRKWLKWLVDQNILDDLPKDLSSYSRVKRDKPKPLFWTTEEIKLLLSKASQRTRLYIMLGLNLGYTQRDIATLEANMIAWQTGIVTRDRQKSGVPSKAKLWPSTLELMQKHRSHKSSGPLLLDRNGMSLYRENINDNGKLVTNDCVSFAFNRLKATKKAGLKNDKRGFKHFRKSAANEIERVRPDLTELFLAHAEKGMKRHYVQAAYAALFQATDELEKLYVI</sequence>
<organism evidence="4 5">
    <name type="scientific">Aeoliella mucimassa</name>
    <dbReference type="NCBI Taxonomy" id="2527972"/>
    <lineage>
        <taxon>Bacteria</taxon>
        <taxon>Pseudomonadati</taxon>
        <taxon>Planctomycetota</taxon>
        <taxon>Planctomycetia</taxon>
        <taxon>Pirellulales</taxon>
        <taxon>Lacipirellulaceae</taxon>
        <taxon>Aeoliella</taxon>
    </lineage>
</organism>
<dbReference type="InterPro" id="IPR011010">
    <property type="entry name" value="DNA_brk_join_enz"/>
</dbReference>
<dbReference type="Gene3D" id="1.10.443.10">
    <property type="entry name" value="Intergrase catalytic core"/>
    <property type="match status" value="1"/>
</dbReference>
<dbReference type="AlphaFoldDB" id="A0A518ALL0"/>
<protein>
    <submittedName>
        <fullName evidence="4">Tyrosine recombinase XerC</fullName>
    </submittedName>
</protein>